<feature type="non-terminal residue" evidence="1">
    <location>
        <position position="71"/>
    </location>
</feature>
<accession>A0A061RA15</accession>
<proteinExistence type="predicted"/>
<dbReference type="AlphaFoldDB" id="A0A061RA15"/>
<evidence type="ECO:0000313" key="1">
    <source>
        <dbReference type="EMBL" id="JAC67505.1"/>
    </source>
</evidence>
<gene>
    <name evidence="1" type="ORF">TSPGSL018_10996</name>
</gene>
<reference evidence="1" key="1">
    <citation type="submission" date="2014-05" db="EMBL/GenBank/DDBJ databases">
        <title>The transcriptome of the halophilic microalga Tetraselmis sp. GSL018 isolated from the Great Salt Lake, Utah.</title>
        <authorList>
            <person name="Jinkerson R.E."/>
            <person name="D'Adamo S."/>
            <person name="Posewitz M.C."/>
        </authorList>
    </citation>
    <scope>NUCLEOTIDE SEQUENCE</scope>
    <source>
        <strain evidence="1">GSL018</strain>
    </source>
</reference>
<sequence length="71" mass="8053">ENKKGLGELISDRTSLNTSNANARVDQYSFPRDRNFTTMLVNLGIAQHEYVPDDRALARYGRILVEKKVDA</sequence>
<name>A0A061RA15_9CHLO</name>
<organism evidence="1">
    <name type="scientific">Tetraselmis sp. GSL018</name>
    <dbReference type="NCBI Taxonomy" id="582737"/>
    <lineage>
        <taxon>Eukaryota</taxon>
        <taxon>Viridiplantae</taxon>
        <taxon>Chlorophyta</taxon>
        <taxon>core chlorophytes</taxon>
        <taxon>Chlorodendrophyceae</taxon>
        <taxon>Chlorodendrales</taxon>
        <taxon>Chlorodendraceae</taxon>
        <taxon>Tetraselmis</taxon>
    </lineage>
</organism>
<dbReference type="EMBL" id="GBEZ01018993">
    <property type="protein sequence ID" value="JAC67505.1"/>
    <property type="molecule type" value="Transcribed_RNA"/>
</dbReference>
<protein>
    <submittedName>
        <fullName evidence="1">Uncharacterized protein</fullName>
    </submittedName>
</protein>
<feature type="non-terminal residue" evidence="1">
    <location>
        <position position="1"/>
    </location>
</feature>